<reference evidence="2" key="1">
    <citation type="submission" date="2018-05" db="EMBL/GenBank/DDBJ databases">
        <title>Draft genome of Mucuna pruriens seed.</title>
        <authorList>
            <person name="Nnadi N.E."/>
            <person name="Vos R."/>
            <person name="Hasami M.H."/>
            <person name="Devisetty U.K."/>
            <person name="Aguiy J.C."/>
        </authorList>
    </citation>
    <scope>NUCLEOTIDE SEQUENCE [LARGE SCALE GENOMIC DNA]</scope>
    <source>
        <strain evidence="2">JCA_2017</strain>
    </source>
</reference>
<sequence length="386" mass="45405">MNVTFHEIMSFFVSPLLQGKSNLSSSHYLLLLRIYKFKKPPMKNSSLKKPTMSGREKPLLWKVNKRREKLTLVPQQVQLFELVVSISKNPTKEEKGSDHLLGILFLKLFVQTISLYNIRVFFLAVIDTIKTLISVYEKERVVVNEYTQTYEIDYEKIFALLAKINTKNYSFHNVKNVFLHGDLRKEVYMKIFLGFYSHEEKKKVCKLNKALYGLKKFLRVWFERFTQSHDIPRIKVESNGKLIFLLIYLDDMIIASDWEIKKLTLKKLATQFEMEELEKLKNYILELLKEIEKLGCKTLKIPIEQNNRIRPDITYVISVVSQLCTIARKDAFRQLKGSFILIVLTTTIIYKWAQYIHTTLKGCKKLSHIEGNDPPRDDPKFEAMMT</sequence>
<dbReference type="EMBL" id="QJKJ01010894">
    <property type="protein sequence ID" value="RDX72456.1"/>
    <property type="molecule type" value="Genomic_DNA"/>
</dbReference>
<gene>
    <name evidence="2" type="primary">GIP</name>
    <name evidence="2" type="ORF">CR513_48063</name>
</gene>
<proteinExistence type="predicted"/>
<feature type="non-terminal residue" evidence="2">
    <location>
        <position position="1"/>
    </location>
</feature>
<comment type="caution">
    <text evidence="2">The sequence shown here is derived from an EMBL/GenBank/DDBJ whole genome shotgun (WGS) entry which is preliminary data.</text>
</comment>
<accession>A0A371F2D6</accession>
<dbReference type="Pfam" id="PF07727">
    <property type="entry name" value="RVT_2"/>
    <property type="match status" value="1"/>
</dbReference>
<dbReference type="Proteomes" id="UP000257109">
    <property type="component" value="Unassembled WGS sequence"/>
</dbReference>
<evidence type="ECO:0000259" key="1">
    <source>
        <dbReference type="Pfam" id="PF07727"/>
    </source>
</evidence>
<dbReference type="InterPro" id="IPR013103">
    <property type="entry name" value="RVT_2"/>
</dbReference>
<feature type="domain" description="Reverse transcriptase Ty1/copia-type" evidence="1">
    <location>
        <begin position="131"/>
        <end position="284"/>
    </location>
</feature>
<keyword evidence="3" id="KW-1185">Reference proteome</keyword>
<protein>
    <submittedName>
        <fullName evidence="2">Copia protein</fullName>
    </submittedName>
</protein>
<dbReference type="OrthoDB" id="1411639at2759"/>
<dbReference type="AlphaFoldDB" id="A0A371F2D6"/>
<name>A0A371F2D6_MUCPR</name>
<evidence type="ECO:0000313" key="3">
    <source>
        <dbReference type="Proteomes" id="UP000257109"/>
    </source>
</evidence>
<organism evidence="2 3">
    <name type="scientific">Mucuna pruriens</name>
    <name type="common">Velvet bean</name>
    <name type="synonym">Dolichos pruriens</name>
    <dbReference type="NCBI Taxonomy" id="157652"/>
    <lineage>
        <taxon>Eukaryota</taxon>
        <taxon>Viridiplantae</taxon>
        <taxon>Streptophyta</taxon>
        <taxon>Embryophyta</taxon>
        <taxon>Tracheophyta</taxon>
        <taxon>Spermatophyta</taxon>
        <taxon>Magnoliopsida</taxon>
        <taxon>eudicotyledons</taxon>
        <taxon>Gunneridae</taxon>
        <taxon>Pentapetalae</taxon>
        <taxon>rosids</taxon>
        <taxon>fabids</taxon>
        <taxon>Fabales</taxon>
        <taxon>Fabaceae</taxon>
        <taxon>Papilionoideae</taxon>
        <taxon>50 kb inversion clade</taxon>
        <taxon>NPAAA clade</taxon>
        <taxon>indigoferoid/millettioid clade</taxon>
        <taxon>Phaseoleae</taxon>
        <taxon>Mucuna</taxon>
    </lineage>
</organism>
<dbReference type="STRING" id="157652.A0A371F2D6"/>
<evidence type="ECO:0000313" key="2">
    <source>
        <dbReference type="EMBL" id="RDX72456.1"/>
    </source>
</evidence>